<feature type="transmembrane region" description="Helical" evidence="1">
    <location>
        <begin position="80"/>
        <end position="99"/>
    </location>
</feature>
<reference evidence="3 4" key="1">
    <citation type="submission" date="2018-07" db="EMBL/GenBank/DDBJ databases">
        <title>Dyella monticola sp. nov. and Dyella psychrodurans sp. nov. isolated from monsoon evergreen broad-leaved forest soil of Dinghu Mountain, China.</title>
        <authorList>
            <person name="Gao Z."/>
            <person name="Qiu L."/>
        </authorList>
    </citation>
    <scope>NUCLEOTIDE SEQUENCE [LARGE SCALE GENOMIC DNA]</scope>
    <source>
        <strain evidence="3 4">4MSK11</strain>
    </source>
</reference>
<feature type="transmembrane region" description="Helical" evidence="1">
    <location>
        <begin position="306"/>
        <end position="328"/>
    </location>
</feature>
<dbReference type="InterPro" id="IPR050879">
    <property type="entry name" value="Acyltransferase_3"/>
</dbReference>
<feature type="domain" description="Acyltransferase 3" evidence="2">
    <location>
        <begin position="9"/>
        <end position="324"/>
    </location>
</feature>
<feature type="transmembrane region" description="Helical" evidence="1">
    <location>
        <begin position="12"/>
        <end position="28"/>
    </location>
</feature>
<evidence type="ECO:0000313" key="4">
    <source>
        <dbReference type="Proteomes" id="UP000255334"/>
    </source>
</evidence>
<dbReference type="OrthoDB" id="9767863at2"/>
<dbReference type="PANTHER" id="PTHR23028">
    <property type="entry name" value="ACETYLTRANSFERASE"/>
    <property type="match status" value="1"/>
</dbReference>
<feature type="transmembrane region" description="Helical" evidence="1">
    <location>
        <begin position="251"/>
        <end position="269"/>
    </location>
</feature>
<dbReference type="RefSeq" id="WP_115477638.1">
    <property type="nucleotide sequence ID" value="NZ_QRBF01000002.1"/>
</dbReference>
<feature type="transmembrane region" description="Helical" evidence="1">
    <location>
        <begin position="281"/>
        <end position="300"/>
    </location>
</feature>
<dbReference type="GO" id="GO:0016020">
    <property type="term" value="C:membrane"/>
    <property type="evidence" value="ECO:0007669"/>
    <property type="project" value="TreeGrafter"/>
</dbReference>
<comment type="caution">
    <text evidence="3">The sequence shown here is derived from an EMBL/GenBank/DDBJ whole genome shotgun (WGS) entry which is preliminary data.</text>
</comment>
<dbReference type="PANTHER" id="PTHR23028:SF53">
    <property type="entry name" value="ACYL_TRANSF_3 DOMAIN-CONTAINING PROTEIN"/>
    <property type="match status" value="1"/>
</dbReference>
<proteinExistence type="predicted"/>
<sequence>MQYRHESNNFDFIRLLAAAMVLCSHQYAVMDQPEPMPFGLFKLGTLGVLIFFATSGYLVVQSWERDPHAWRFAVRRFLRIWPGLAVVTAIATLCVGPIFSHDSFSSYFRSGTTWAYFSQLYLRIKLDLPGVFQANPLHVVNGSLWTIPVEVEWYGVLLVAGICGLLNPRLRYILLVLVLLYAGYIYFVFDVQHNPLSQFLSPKFGCEYGSFFCYGALLHCMRREWRANLPLMAGVLLILAGLFVAMKHAYAAVYVWLPFLVVWFGEYSTPMVRNAGRFGDFSYGIYIYAFLVQQMVVSVMGIHHSYLTTLLVTVVCTLFCAVLSWHLVEGPALRLKRYFDNRVAAAERAGQSAKQRATA</sequence>
<dbReference type="GO" id="GO:0000271">
    <property type="term" value="P:polysaccharide biosynthetic process"/>
    <property type="evidence" value="ECO:0007669"/>
    <property type="project" value="TreeGrafter"/>
</dbReference>
<name>A0A370XBB9_9GAMM</name>
<evidence type="ECO:0000313" key="3">
    <source>
        <dbReference type="EMBL" id="RDS85602.1"/>
    </source>
</evidence>
<keyword evidence="4" id="KW-1185">Reference proteome</keyword>
<keyword evidence="3" id="KW-0012">Acyltransferase</keyword>
<accession>A0A370XBB9</accession>
<dbReference type="AlphaFoldDB" id="A0A370XBB9"/>
<keyword evidence="3" id="KW-0808">Transferase</keyword>
<protein>
    <submittedName>
        <fullName evidence="3">Acyltransferase</fullName>
    </submittedName>
</protein>
<feature type="transmembrane region" description="Helical" evidence="1">
    <location>
        <begin position="201"/>
        <end position="220"/>
    </location>
</feature>
<keyword evidence="1" id="KW-1133">Transmembrane helix</keyword>
<keyword evidence="1" id="KW-0472">Membrane</keyword>
<gene>
    <name evidence="3" type="ORF">DWU99_08870</name>
</gene>
<dbReference type="InterPro" id="IPR002656">
    <property type="entry name" value="Acyl_transf_3_dom"/>
</dbReference>
<dbReference type="GO" id="GO:0016747">
    <property type="term" value="F:acyltransferase activity, transferring groups other than amino-acyl groups"/>
    <property type="evidence" value="ECO:0007669"/>
    <property type="project" value="InterPro"/>
</dbReference>
<feature type="transmembrane region" description="Helical" evidence="1">
    <location>
        <begin position="145"/>
        <end position="165"/>
    </location>
</feature>
<feature type="transmembrane region" description="Helical" evidence="1">
    <location>
        <begin position="172"/>
        <end position="189"/>
    </location>
</feature>
<keyword evidence="1" id="KW-0812">Transmembrane</keyword>
<evidence type="ECO:0000256" key="1">
    <source>
        <dbReference type="SAM" id="Phobius"/>
    </source>
</evidence>
<dbReference type="EMBL" id="QRBF01000002">
    <property type="protein sequence ID" value="RDS85602.1"/>
    <property type="molecule type" value="Genomic_DNA"/>
</dbReference>
<dbReference type="Pfam" id="PF01757">
    <property type="entry name" value="Acyl_transf_3"/>
    <property type="match status" value="1"/>
</dbReference>
<feature type="transmembrane region" description="Helical" evidence="1">
    <location>
        <begin position="227"/>
        <end position="245"/>
    </location>
</feature>
<organism evidence="3 4">
    <name type="scientific">Dyella psychrodurans</name>
    <dbReference type="NCBI Taxonomy" id="1927960"/>
    <lineage>
        <taxon>Bacteria</taxon>
        <taxon>Pseudomonadati</taxon>
        <taxon>Pseudomonadota</taxon>
        <taxon>Gammaproteobacteria</taxon>
        <taxon>Lysobacterales</taxon>
        <taxon>Rhodanobacteraceae</taxon>
        <taxon>Dyella</taxon>
    </lineage>
</organism>
<evidence type="ECO:0000259" key="2">
    <source>
        <dbReference type="Pfam" id="PF01757"/>
    </source>
</evidence>
<dbReference type="Proteomes" id="UP000255334">
    <property type="component" value="Unassembled WGS sequence"/>
</dbReference>
<feature type="transmembrane region" description="Helical" evidence="1">
    <location>
        <begin position="40"/>
        <end position="60"/>
    </location>
</feature>